<protein>
    <submittedName>
        <fullName evidence="1">Uncharacterized protein</fullName>
    </submittedName>
</protein>
<sequence length="307" mass="34287">MIKDIPTKSDFDAIGCALLDQSWDIVAVLLTQLQEAKDWIDVEEEDAYWQLSNTKLSTALAIAHQGAEFLLKGRIADVSPLLLILNAPREWPKPGPDGNIAFSQFRTVDAQDIVRLHDGCAATPLDKDFATSFEALRIRRNSIMHSVNPDLKVNATMLVDEILTIYNSLMPAIRWVDARREALSDSSASHLWTAEGVEVSVVREFNAIKDLLTPKSVLQNFGFDKKRRAYLCSNCTFSTCAEDGFQSRSATLLTKSPTCEELHCFICNQTENVERTECTDADCNGNVISTEWDKCLTCGGEFERPED</sequence>
<evidence type="ECO:0000313" key="2">
    <source>
        <dbReference type="Proteomes" id="UP000092634"/>
    </source>
</evidence>
<reference evidence="1 2" key="1">
    <citation type="submission" date="2016-10" db="EMBL/GenBank/DDBJ databases">
        <title>Updated version of Genome Assembly of Janthinobacterium lividum ERGS5:01.</title>
        <authorList>
            <person name="Kumar R."/>
            <person name="Acharya V."/>
            <person name="Singh D."/>
        </authorList>
    </citation>
    <scope>NUCLEOTIDE SEQUENCE [LARGE SCALE GENOMIC DNA]</scope>
    <source>
        <strain evidence="1 2">ERGS5:01</strain>
    </source>
</reference>
<comment type="caution">
    <text evidence="1">The sequence shown here is derived from an EMBL/GenBank/DDBJ whole genome shotgun (WGS) entry which is preliminary data.</text>
</comment>
<gene>
    <name evidence="1" type="ORF">BA896_003670</name>
</gene>
<accession>A0A1E8PR41</accession>
<dbReference type="AlphaFoldDB" id="A0A1E8PR41"/>
<organism evidence="1 2">
    <name type="scientific">Janthinobacterium lividum</name>
    <dbReference type="NCBI Taxonomy" id="29581"/>
    <lineage>
        <taxon>Bacteria</taxon>
        <taxon>Pseudomonadati</taxon>
        <taxon>Pseudomonadota</taxon>
        <taxon>Betaproteobacteria</taxon>
        <taxon>Burkholderiales</taxon>
        <taxon>Oxalobacteraceae</taxon>
        <taxon>Janthinobacterium</taxon>
    </lineage>
</organism>
<proteinExistence type="predicted"/>
<name>A0A1E8PR41_9BURK</name>
<dbReference type="EMBL" id="MAQB02000001">
    <property type="protein sequence ID" value="OFJ48214.1"/>
    <property type="molecule type" value="Genomic_DNA"/>
</dbReference>
<evidence type="ECO:0000313" key="1">
    <source>
        <dbReference type="EMBL" id="OFJ48214.1"/>
    </source>
</evidence>
<dbReference type="Proteomes" id="UP000092634">
    <property type="component" value="Unassembled WGS sequence"/>
</dbReference>